<evidence type="ECO:0000256" key="1">
    <source>
        <dbReference type="ARBA" id="ARBA00023295"/>
    </source>
</evidence>
<dbReference type="SUPFAM" id="SSF49265">
    <property type="entry name" value="Fibronectin type III"/>
    <property type="match status" value="2"/>
</dbReference>
<protein>
    <submittedName>
        <fullName evidence="5">Fibronectin type III domain protein</fullName>
    </submittedName>
</protein>
<feature type="domain" description="Fibronectin type-III" evidence="4">
    <location>
        <begin position="1664"/>
        <end position="1752"/>
    </location>
</feature>
<dbReference type="InterPro" id="IPR003961">
    <property type="entry name" value="FN3_dom"/>
</dbReference>
<keyword evidence="2" id="KW-0624">Polysaccharide degradation</keyword>
<dbReference type="InterPro" id="IPR050713">
    <property type="entry name" value="RTP_Phos/Ushers"/>
</dbReference>
<dbReference type="PANTHER" id="PTHR46957:SF3">
    <property type="entry name" value="CYTOKINE RECEPTOR"/>
    <property type="match status" value="1"/>
</dbReference>
<dbReference type="InterPro" id="IPR036116">
    <property type="entry name" value="FN3_sf"/>
</dbReference>
<accession>A0A2M9CID0</accession>
<dbReference type="SUPFAM" id="SSF63825">
    <property type="entry name" value="YWTD domain"/>
    <property type="match status" value="1"/>
</dbReference>
<name>A0A2M9CID0_9MICO</name>
<reference evidence="5 6" key="1">
    <citation type="submission" date="2017-11" db="EMBL/GenBank/DDBJ databases">
        <title>Genomic Encyclopedia of Archaeal and Bacterial Type Strains, Phase II (KMG-II): From Individual Species to Whole Genera.</title>
        <authorList>
            <person name="Goeker M."/>
        </authorList>
    </citation>
    <scope>NUCLEOTIDE SEQUENCE [LARGE SCALE GENOMIC DNA]</scope>
    <source>
        <strain evidence="5 6">DSM 27393</strain>
    </source>
</reference>
<feature type="domain" description="Fibronectin type-III" evidence="4">
    <location>
        <begin position="1481"/>
        <end position="1570"/>
    </location>
</feature>
<feature type="domain" description="Fibronectin type-III" evidence="4">
    <location>
        <begin position="1574"/>
        <end position="1662"/>
    </location>
</feature>
<proteinExistence type="predicted"/>
<organism evidence="5 6">
    <name type="scientific">Diaminobutyricimonas aerilata</name>
    <dbReference type="NCBI Taxonomy" id="1162967"/>
    <lineage>
        <taxon>Bacteria</taxon>
        <taxon>Bacillati</taxon>
        <taxon>Actinomycetota</taxon>
        <taxon>Actinomycetes</taxon>
        <taxon>Micrococcales</taxon>
        <taxon>Microbacteriaceae</taxon>
        <taxon>Diaminobutyricimonas</taxon>
    </lineage>
</organism>
<dbReference type="SMART" id="SM00060">
    <property type="entry name" value="FN3"/>
    <property type="match status" value="3"/>
</dbReference>
<dbReference type="Gene3D" id="2.60.40.2810">
    <property type="match status" value="1"/>
</dbReference>
<dbReference type="PROSITE" id="PS50853">
    <property type="entry name" value="FN3"/>
    <property type="match status" value="3"/>
</dbReference>
<dbReference type="Pfam" id="PF00041">
    <property type="entry name" value="fn3"/>
    <property type="match status" value="2"/>
</dbReference>
<dbReference type="Proteomes" id="UP000228758">
    <property type="component" value="Unassembled WGS sequence"/>
</dbReference>
<keyword evidence="6" id="KW-1185">Reference proteome</keyword>
<keyword evidence="1" id="KW-0378">Hydrolase</keyword>
<dbReference type="Gene3D" id="2.60.40.10">
    <property type="entry name" value="Immunoglobulins"/>
    <property type="match status" value="3"/>
</dbReference>
<evidence type="ECO:0000256" key="2">
    <source>
        <dbReference type="ARBA" id="ARBA00023326"/>
    </source>
</evidence>
<keyword evidence="2" id="KW-0119">Carbohydrate metabolism</keyword>
<gene>
    <name evidence="5" type="ORF">CLV46_1227</name>
</gene>
<evidence type="ECO:0000256" key="3">
    <source>
        <dbReference type="SAM" id="MobiDB-lite"/>
    </source>
</evidence>
<keyword evidence="1" id="KW-0326">Glycosidase</keyword>
<sequence length="1848" mass="195385">MRGMWAWLRRRKSIASATAIAVLVGVPISIAVIHKGFPVTEVDLDAKQVWVTNGEKLMAGRLNRQIEELDASVQAAAATLDVVQDGERAFLFDPQVGSISRIDPAFTTLVESGSMPAGAEVDLAGRVLTVLDPSNGSVWVLDVSDKLSFDPSEKPDVKLGKGGHVAVTPKGQVYATAPSDGILYRIDGPGGDITESAFKISTEHELAAVGERIVALDLKESRLVVHDGGTTDLPEGVLKLQQSGRENDAALVSTGTALLEVPLGGGEPVEHPSGGEVTTADAVAAPVWLNGCGHAAWAGAGLYLAACEGAEPRIEELSKSTTGSRLEFRVNKSVIALNDLDTGNVWLVDANMRLVENWDEVSPPQQSEEQIGDDKSTIQSFEEALAERTEVNRPPVAVDDQFGARPGRTTILPVLDNDTDPDGDVLTISEITEIPESLGYVDLIDGGRALQYTSAEGAVGSTTLRYTVDDGRGGVATGNVNITLMPAEANNAPVAKRETGVQVEATGAVDYNVLVDWIDPDGDELFLTSASPTGADRVSYTPDGTVTFTDLTGQPGPRELQFVVSDGKLNATGTLTIQVEPAGSVKPVGVADFVETFVDQPITMKPTENDITPTGGIPSLTGIEEVPSQLDAEPNLQSQEVVVRSSNPGVYYFYYALASGAATSKGLIRVNVLEAPTDPLPPVPVKDTAFLRPGEPTIVRMLDNDVSPTGKVLGVQSIDRSRAADSVSIELLNNTFARITTPTALTEQTQFTYTVSDGGQSAIAGVTIVPVPPVVTRQTPIAQDDQRTVRAGDFVSADVMANDRHPDLAQIHLDPELVDGSQVGDGLAFVGDDTVRFQAPSQPGDYPVRYRVLDQYGEQATATVNFTVKGGDLDSNQPPNPNPVTARTFEGSDVRIQLPLNDVDPDGDSVQVTQVLSAPQLGTVKSDGPNAFIYTAAPGASGGDIFRYELQDAYGSKAIGEVRVGVIPRPQQVSPPNAVDDSVQIKPGRTASVPVLTNDSDPNGYKLKLSEELPEIDPGITAEVREDIVVVEAPETEGTFAIRYEISNGNGGFDTAFIQVDVTPDAKVMYPTAEDYFVPVEDVIGEDGEAVDSLDVNIDDYATNPGGVVEDLVVTTEGPYAAQAQVDQANRIITVSPGEKRIAIAYRVTNEIDGTSATAFIVVPPANNPSDYPAPYIDPALPPQNVDMNGEITWDLDDILVVPSKKPVKLIERETIKATASDGSELSIDENTLRFAPLTDYRGPATITFTVTDGSGRDDPNAKSPTLSLPFMVGNPTYEDTPPTFTQQTIQVEAGEAPKTLDLRSATQHPNSSLIGEMTYSNLTGATRDIEAGLSGSTLSVSSPFGVQPGTGTTLTVDVQFREFRIQGTIRVEVVASTRPLPRAAQDEAKGQRGKSSTVNVLGNDYNPFQAQGQPLRVIEASVENAAESAASVSHTEGGDITVRAGSTFIGVVSVVYTIEDATKDPSRHVQGRLLYNVRDVPSKMAPPAIAGESDKEVTVTWKAPATNGEPIQSYTVVWNGGRATVGADQDSYRATGLTNGNSYNFTVTAKNVLGDSEVSDPSNTAIPYGKPFPPDGLNSTATNNGSGQATISWNAANGNGRGVTNYIWRTSDGQSGSTGTQTNATVKVPIGQTNITFSVSAVGPAGEGERSGSQNVATPKPGAPSNPRADVGARGDQRVSLSWSAARSDGPGVDKYVLDIQGRGTVEVDGNQTSYSFNGEFNRTYSFRVHAITNGASSAWSGQSNDATPLPELPPPPPPKPKVILSEGAATTCQSSGRPGCHFYNVQLENFPGGSHHIDAYCSGPFRSTNFSGNNFNSGTNGTGWHCGFADTYVIVDGVESNHVDFR</sequence>
<evidence type="ECO:0000313" key="6">
    <source>
        <dbReference type="Proteomes" id="UP000228758"/>
    </source>
</evidence>
<dbReference type="GO" id="GO:0016020">
    <property type="term" value="C:membrane"/>
    <property type="evidence" value="ECO:0007669"/>
    <property type="project" value="UniProtKB-SubCell"/>
</dbReference>
<dbReference type="GO" id="GO:0016798">
    <property type="term" value="F:hydrolase activity, acting on glycosyl bonds"/>
    <property type="evidence" value="ECO:0007669"/>
    <property type="project" value="UniProtKB-KW"/>
</dbReference>
<dbReference type="NCBIfam" id="NF012211">
    <property type="entry name" value="tand_rpt_95"/>
    <property type="match status" value="2"/>
</dbReference>
<evidence type="ECO:0000259" key="4">
    <source>
        <dbReference type="PROSITE" id="PS50853"/>
    </source>
</evidence>
<dbReference type="GO" id="GO:0000272">
    <property type="term" value="P:polysaccharide catabolic process"/>
    <property type="evidence" value="ECO:0007669"/>
    <property type="project" value="UniProtKB-KW"/>
</dbReference>
<dbReference type="Gene3D" id="2.60.40.3440">
    <property type="match status" value="1"/>
</dbReference>
<dbReference type="Pfam" id="PF17963">
    <property type="entry name" value="Big_9"/>
    <property type="match status" value="6"/>
</dbReference>
<feature type="region of interest" description="Disordered" evidence="3">
    <location>
        <begin position="1643"/>
        <end position="1687"/>
    </location>
</feature>
<dbReference type="PANTHER" id="PTHR46957">
    <property type="entry name" value="CYTOKINE RECEPTOR"/>
    <property type="match status" value="1"/>
</dbReference>
<dbReference type="InterPro" id="IPR013783">
    <property type="entry name" value="Ig-like_fold"/>
</dbReference>
<evidence type="ECO:0000313" key="5">
    <source>
        <dbReference type="EMBL" id="PJJ71674.1"/>
    </source>
</evidence>
<dbReference type="EMBL" id="PGFF01000001">
    <property type="protein sequence ID" value="PJJ71674.1"/>
    <property type="molecule type" value="Genomic_DNA"/>
</dbReference>
<comment type="caution">
    <text evidence="5">The sequence shown here is derived from an EMBL/GenBank/DDBJ whole genome shotgun (WGS) entry which is preliminary data.</text>
</comment>
<dbReference type="CDD" id="cd00063">
    <property type="entry name" value="FN3"/>
    <property type="match status" value="3"/>
</dbReference>